<dbReference type="CDD" id="cd13920">
    <property type="entry name" value="Stellacyanin"/>
    <property type="match status" value="1"/>
</dbReference>
<evidence type="ECO:0000259" key="3">
    <source>
        <dbReference type="PROSITE" id="PS51485"/>
    </source>
</evidence>
<reference evidence="4" key="1">
    <citation type="journal article" date="2014" name="Nat. Commun.">
        <title>The emerging biofuel crop Camelina sativa retains a highly undifferentiated hexaploid genome structure.</title>
        <authorList>
            <person name="Kagale S."/>
            <person name="Koh C."/>
            <person name="Nixon J."/>
            <person name="Bollina V."/>
            <person name="Clarke W.E."/>
            <person name="Tuteja R."/>
            <person name="Spillane C."/>
            <person name="Robinson S.J."/>
            <person name="Links M.G."/>
            <person name="Clarke C."/>
            <person name="Higgins E.E."/>
            <person name="Huebert T."/>
            <person name="Sharpe A.G."/>
            <person name="Parkin I.A."/>
        </authorList>
    </citation>
    <scope>NUCLEOTIDE SEQUENCE [LARGE SCALE GENOMIC DNA]</scope>
    <source>
        <strain evidence="4">cv. DH55</strain>
    </source>
</reference>
<feature type="domain" description="Phytocyanin" evidence="3">
    <location>
        <begin position="25"/>
        <end position="127"/>
    </location>
</feature>
<evidence type="ECO:0000256" key="1">
    <source>
        <dbReference type="SAM" id="MobiDB-lite"/>
    </source>
</evidence>
<protein>
    <submittedName>
        <fullName evidence="5">Blue copper protein-like</fullName>
    </submittedName>
</protein>
<feature type="region of interest" description="Disordered" evidence="1">
    <location>
        <begin position="138"/>
        <end position="185"/>
    </location>
</feature>
<proteinExistence type="predicted"/>
<reference evidence="5" key="2">
    <citation type="submission" date="2025-08" db="UniProtKB">
        <authorList>
            <consortium name="RefSeq"/>
        </authorList>
    </citation>
    <scope>IDENTIFICATION</scope>
    <source>
        <tissue evidence="5">Leaf</tissue>
    </source>
</reference>
<dbReference type="InterPro" id="IPR008972">
    <property type="entry name" value="Cupredoxin"/>
</dbReference>
<dbReference type="RefSeq" id="XP_010454327.1">
    <property type="nucleotide sequence ID" value="XM_010456025.1"/>
</dbReference>
<dbReference type="PROSITE" id="PS51485">
    <property type="entry name" value="PHYTOCYANIN"/>
    <property type="match status" value="1"/>
</dbReference>
<feature type="chain" id="PRO_5045980744" evidence="2">
    <location>
        <begin position="23"/>
        <end position="208"/>
    </location>
</feature>
<keyword evidence="2" id="KW-0732">Signal</keyword>
<gene>
    <name evidence="5" type="primary">LOC104736098</name>
</gene>
<name>A0ABM0VCY1_CAMSA</name>
<dbReference type="Proteomes" id="UP000694864">
    <property type="component" value="Chromosome 13"/>
</dbReference>
<dbReference type="Pfam" id="PF02298">
    <property type="entry name" value="Cu_bind_like"/>
    <property type="match status" value="1"/>
</dbReference>
<dbReference type="PANTHER" id="PTHR33021">
    <property type="entry name" value="BLUE COPPER PROTEIN"/>
    <property type="match status" value="1"/>
</dbReference>
<feature type="signal peptide" evidence="2">
    <location>
        <begin position="1"/>
        <end position="22"/>
    </location>
</feature>
<dbReference type="InterPro" id="IPR003245">
    <property type="entry name" value="Phytocyanin_dom"/>
</dbReference>
<evidence type="ECO:0000313" key="5">
    <source>
        <dbReference type="RefSeq" id="XP_010454327.1"/>
    </source>
</evidence>
<accession>A0ABM0VCY1</accession>
<dbReference type="SUPFAM" id="SSF49503">
    <property type="entry name" value="Cupredoxins"/>
    <property type="match status" value="1"/>
</dbReference>
<evidence type="ECO:0000256" key="2">
    <source>
        <dbReference type="SAM" id="SignalP"/>
    </source>
</evidence>
<sequence length="208" mass="21010">MAGVFKTVTFLVLAFAAVAVFAETEDHDVGGDTEWTRPMDLDFYTTWAAGKTFKVGDELEFNFAPERHDVAVVTKDAYDNCDKEKPTSVMTVPPVKIRLNTTGPQYFICTVSDHCRFGQKLSINVVAAGATGGGVTPAPGARGGASPAPAGATPGAGGATTPPTAGGTTTPSGSSGTTTTPAAGNAAASSLGGATFLVAFVSAVVALF</sequence>
<dbReference type="GeneID" id="104736098"/>
<dbReference type="PANTHER" id="PTHR33021:SF494">
    <property type="entry name" value="BLUE COPPER PROTEIN"/>
    <property type="match status" value="1"/>
</dbReference>
<dbReference type="Gene3D" id="2.60.40.420">
    <property type="entry name" value="Cupredoxins - blue copper proteins"/>
    <property type="match status" value="1"/>
</dbReference>
<organism evidence="4 5">
    <name type="scientific">Camelina sativa</name>
    <name type="common">False flax</name>
    <name type="synonym">Myagrum sativum</name>
    <dbReference type="NCBI Taxonomy" id="90675"/>
    <lineage>
        <taxon>Eukaryota</taxon>
        <taxon>Viridiplantae</taxon>
        <taxon>Streptophyta</taxon>
        <taxon>Embryophyta</taxon>
        <taxon>Tracheophyta</taxon>
        <taxon>Spermatophyta</taxon>
        <taxon>Magnoliopsida</taxon>
        <taxon>eudicotyledons</taxon>
        <taxon>Gunneridae</taxon>
        <taxon>Pentapetalae</taxon>
        <taxon>rosids</taxon>
        <taxon>malvids</taxon>
        <taxon>Brassicales</taxon>
        <taxon>Brassicaceae</taxon>
        <taxon>Camelineae</taxon>
        <taxon>Camelina</taxon>
    </lineage>
</organism>
<dbReference type="InterPro" id="IPR039391">
    <property type="entry name" value="Phytocyanin-like"/>
</dbReference>
<keyword evidence="4" id="KW-1185">Reference proteome</keyword>
<evidence type="ECO:0000313" key="4">
    <source>
        <dbReference type="Proteomes" id="UP000694864"/>
    </source>
</evidence>